<evidence type="ECO:0000313" key="1">
    <source>
        <dbReference type="EMBL" id="OGJ01825.1"/>
    </source>
</evidence>
<proteinExistence type="predicted"/>
<evidence type="ECO:0000313" key="2">
    <source>
        <dbReference type="Proteomes" id="UP000177693"/>
    </source>
</evidence>
<protein>
    <submittedName>
        <fullName evidence="1">Uncharacterized protein</fullName>
    </submittedName>
</protein>
<dbReference type="EMBL" id="MFVL01000010">
    <property type="protein sequence ID" value="OGJ01825.1"/>
    <property type="molecule type" value="Genomic_DNA"/>
</dbReference>
<accession>A0A1F6Y675</accession>
<comment type="caution">
    <text evidence="1">The sequence shown here is derived from an EMBL/GenBank/DDBJ whole genome shotgun (WGS) entry which is preliminary data.</text>
</comment>
<organism evidence="1 2">
    <name type="scientific">Candidatus Nomurabacteria bacterium RIFCSPLOWO2_02_FULL_40_67</name>
    <dbReference type="NCBI Taxonomy" id="1801787"/>
    <lineage>
        <taxon>Bacteria</taxon>
        <taxon>Candidatus Nomuraibacteriota</taxon>
    </lineage>
</organism>
<dbReference type="Proteomes" id="UP000177693">
    <property type="component" value="Unassembled WGS sequence"/>
</dbReference>
<dbReference type="AlphaFoldDB" id="A0A1F6Y675"/>
<sequence length="124" mass="14200">MNSDKQWKYLNQDLQKYIKENNLYSLGGTYYEMAEFLKSEGKDDSKLRDLGYKMKAKAVNEHLTNYKNLDVSNLEIITTENSCPVCKKLNSKTFSLKEVLSSSPLPVRECSFFCGCRCVYGPAV</sequence>
<gene>
    <name evidence="1" type="ORF">A3I23_03510</name>
</gene>
<reference evidence="1 2" key="1">
    <citation type="journal article" date="2016" name="Nat. Commun.">
        <title>Thousands of microbial genomes shed light on interconnected biogeochemical processes in an aquifer system.</title>
        <authorList>
            <person name="Anantharaman K."/>
            <person name="Brown C.T."/>
            <person name="Hug L.A."/>
            <person name="Sharon I."/>
            <person name="Castelle C.J."/>
            <person name="Probst A.J."/>
            <person name="Thomas B.C."/>
            <person name="Singh A."/>
            <person name="Wilkins M.J."/>
            <person name="Karaoz U."/>
            <person name="Brodie E.L."/>
            <person name="Williams K.H."/>
            <person name="Hubbard S.S."/>
            <person name="Banfield J.F."/>
        </authorList>
    </citation>
    <scope>NUCLEOTIDE SEQUENCE [LARGE SCALE GENOMIC DNA]</scope>
</reference>
<name>A0A1F6Y675_9BACT</name>